<evidence type="ECO:0000313" key="4">
    <source>
        <dbReference type="Proteomes" id="UP000248544"/>
    </source>
</evidence>
<dbReference type="Pfam" id="PF13581">
    <property type="entry name" value="HATPase_c_2"/>
    <property type="match status" value="1"/>
</dbReference>
<keyword evidence="1" id="KW-0723">Serine/threonine-protein kinase</keyword>
<proteinExistence type="predicted"/>
<dbReference type="PANTHER" id="PTHR35526">
    <property type="entry name" value="ANTI-SIGMA-F FACTOR RSBW-RELATED"/>
    <property type="match status" value="1"/>
</dbReference>
<dbReference type="Gene3D" id="3.30.565.10">
    <property type="entry name" value="Histidine kinase-like ATPase, C-terminal domain"/>
    <property type="match status" value="1"/>
</dbReference>
<dbReference type="RefSeq" id="WP_111165255.1">
    <property type="nucleotide sequence ID" value="NZ_POUA01000007.1"/>
</dbReference>
<keyword evidence="1" id="KW-0808">Transferase</keyword>
<dbReference type="CDD" id="cd16936">
    <property type="entry name" value="HATPase_RsbW-like"/>
    <property type="match status" value="1"/>
</dbReference>
<dbReference type="InterPro" id="IPR003594">
    <property type="entry name" value="HATPase_dom"/>
</dbReference>
<dbReference type="Proteomes" id="UP000248544">
    <property type="component" value="Unassembled WGS sequence"/>
</dbReference>
<keyword evidence="4" id="KW-1185">Reference proteome</keyword>
<evidence type="ECO:0000256" key="1">
    <source>
        <dbReference type="ARBA" id="ARBA00022527"/>
    </source>
</evidence>
<name>A0A2W2HM75_9ACTN</name>
<feature type="domain" description="Histidine kinase/HSP90-like ATPase" evidence="2">
    <location>
        <begin position="21"/>
        <end position="138"/>
    </location>
</feature>
<protein>
    <recommendedName>
        <fullName evidence="2">Histidine kinase/HSP90-like ATPase domain-containing protein</fullName>
    </recommendedName>
</protein>
<dbReference type="SUPFAM" id="SSF55874">
    <property type="entry name" value="ATPase domain of HSP90 chaperone/DNA topoisomerase II/histidine kinase"/>
    <property type="match status" value="1"/>
</dbReference>
<keyword evidence="1" id="KW-0418">Kinase</keyword>
<dbReference type="InterPro" id="IPR050267">
    <property type="entry name" value="Anti-sigma-factor_SerPK"/>
</dbReference>
<dbReference type="EMBL" id="POUA01000007">
    <property type="protein sequence ID" value="PZG56239.1"/>
    <property type="molecule type" value="Genomic_DNA"/>
</dbReference>
<dbReference type="AlphaFoldDB" id="A0A2W2HM75"/>
<dbReference type="PANTHER" id="PTHR35526:SF3">
    <property type="entry name" value="ANTI-SIGMA-F FACTOR RSBW"/>
    <property type="match status" value="1"/>
</dbReference>
<dbReference type="InterPro" id="IPR036890">
    <property type="entry name" value="HATPase_C_sf"/>
</dbReference>
<reference evidence="3 4" key="1">
    <citation type="submission" date="2018-01" db="EMBL/GenBank/DDBJ databases">
        <title>Draft genome sequence of Sphaerisporangium sp. 7K107.</title>
        <authorList>
            <person name="Sahin N."/>
            <person name="Saygin H."/>
            <person name="Ay H."/>
        </authorList>
    </citation>
    <scope>NUCLEOTIDE SEQUENCE [LARGE SCALE GENOMIC DNA]</scope>
    <source>
        <strain evidence="3 4">7K107</strain>
    </source>
</reference>
<comment type="caution">
    <text evidence="3">The sequence shown here is derived from an EMBL/GenBank/DDBJ whole genome shotgun (WGS) entry which is preliminary data.</text>
</comment>
<organism evidence="3 4">
    <name type="scientific">Spongiactinospora gelatinilytica</name>
    <dbReference type="NCBI Taxonomy" id="2666298"/>
    <lineage>
        <taxon>Bacteria</taxon>
        <taxon>Bacillati</taxon>
        <taxon>Actinomycetota</taxon>
        <taxon>Actinomycetes</taxon>
        <taxon>Streptosporangiales</taxon>
        <taxon>Streptosporangiaceae</taxon>
        <taxon>Spongiactinospora</taxon>
    </lineage>
</organism>
<gene>
    <name evidence="3" type="ORF">C1I98_01605</name>
</gene>
<sequence>MTAIQISATIASRRDSLTLVALPNSAYLARAYSAATIRGWGLVDEEFVDNARSVVSELVTNAIEAAGLSEKQPKLSALLAGESLIRLVLEVPADIDALVIEVWDAHPHAPEPRGEVAFDSLSGRGLALVDALAASWGYRFPKDAPPPWTKVVYALMPLP</sequence>
<evidence type="ECO:0000259" key="2">
    <source>
        <dbReference type="Pfam" id="PF13581"/>
    </source>
</evidence>
<evidence type="ECO:0000313" key="3">
    <source>
        <dbReference type="EMBL" id="PZG56239.1"/>
    </source>
</evidence>
<accession>A0A2W2HM75</accession>
<dbReference type="GO" id="GO:0004674">
    <property type="term" value="F:protein serine/threonine kinase activity"/>
    <property type="evidence" value="ECO:0007669"/>
    <property type="project" value="UniProtKB-KW"/>
</dbReference>